<comment type="subcellular location">
    <subcellularLocation>
        <location evidence="4">Secreted</location>
    </subcellularLocation>
    <subcellularLocation>
        <location evidence="4">Bacterial flagellum</location>
    </subcellularLocation>
</comment>
<evidence type="ECO:0000256" key="3">
    <source>
        <dbReference type="ARBA" id="ARBA00023143"/>
    </source>
</evidence>
<evidence type="ECO:0000259" key="5">
    <source>
        <dbReference type="Pfam" id="PF00669"/>
    </source>
</evidence>
<evidence type="ECO:0000313" key="8">
    <source>
        <dbReference type="Proteomes" id="UP000049828"/>
    </source>
</evidence>
<evidence type="ECO:0000256" key="1">
    <source>
        <dbReference type="ARBA" id="ARBA00005709"/>
    </source>
</evidence>
<keyword evidence="3 4" id="KW-0975">Bacterial flagellum</keyword>
<dbReference type="GO" id="GO:0005198">
    <property type="term" value="F:structural molecule activity"/>
    <property type="evidence" value="ECO:0007669"/>
    <property type="project" value="UniProtKB-UniRule"/>
</dbReference>
<dbReference type="InterPro" id="IPR046358">
    <property type="entry name" value="Flagellin_C"/>
</dbReference>
<dbReference type="PRINTS" id="PR00207">
    <property type="entry name" value="FLAGELLIN"/>
</dbReference>
<reference evidence="8" key="1">
    <citation type="submission" date="2015-05" db="EMBL/GenBank/DDBJ databases">
        <authorList>
            <consortium name="Pathogen Informatics"/>
        </authorList>
    </citation>
    <scope>NUCLEOTIDE SEQUENCE [LARGE SCALE GENOMIC DNA]</scope>
    <source>
        <strain evidence="8">L1-83</strain>
    </source>
</reference>
<dbReference type="RefSeq" id="WP_007885719.1">
    <property type="nucleotide sequence ID" value="NZ_CVRS01000063.1"/>
</dbReference>
<sequence length="426" mass="47240">MQVLAHNLAAQFTSRQLTMTTDKKTKSSEKLASGYKINRSADDAAGLQISEKMRSQIRGLNQASENIQDGISLCQVADGALNESHAVLQRMRELSVQAANDTNSDEDRNAIQQEIDQLTKEVDRIANDTSFNEEIYPLKGTGLSGNDLSGKIGLSLANLSLRVNNLKPYTYTTSKGQEFIDLKFKLLPSTSKLQICTLNGTVIYEEYATDGLDKVKNNYEIGDHRYYSSLSAPNSYFTSGGATFGFWNQTSVTNAEVNEWLNHTIFTYWIENDNSMVHATTQRDNNSNTSNNNFKQIWIQMGAQKDQGMFLNLVNATAKGVGITDPALDVTNYANASTSISRLDDAISKVSSYRSSFGAQQNRLEHGKLVDDNTAENTQNAELRIRDVDMANEMVEYSKNNILEQVGQAMLAQANQNTQNILSLLN</sequence>
<dbReference type="EMBL" id="CVRS01000063">
    <property type="protein sequence ID" value="CRL36200.1"/>
    <property type="molecule type" value="Genomic_DNA"/>
</dbReference>
<dbReference type="Gene3D" id="6.10.10.10">
    <property type="entry name" value="Flagellar export chaperone, C-terminal domain"/>
    <property type="match status" value="1"/>
</dbReference>
<dbReference type="SUPFAM" id="SSF64518">
    <property type="entry name" value="Phase 1 flagellin"/>
    <property type="match status" value="1"/>
</dbReference>
<comment type="similarity">
    <text evidence="1 4">Belongs to the bacterial flagellin family.</text>
</comment>
<accession>A0A0M6WHP3</accession>
<dbReference type="InterPro" id="IPR001492">
    <property type="entry name" value="Flagellin"/>
</dbReference>
<dbReference type="Pfam" id="PF00669">
    <property type="entry name" value="Flagellin_N"/>
    <property type="match status" value="1"/>
</dbReference>
<evidence type="ECO:0000313" key="7">
    <source>
        <dbReference type="EMBL" id="CRL36200.1"/>
    </source>
</evidence>
<evidence type="ECO:0000259" key="6">
    <source>
        <dbReference type="Pfam" id="PF00700"/>
    </source>
</evidence>
<keyword evidence="8" id="KW-1185">Reference proteome</keyword>
<dbReference type="InterPro" id="IPR042187">
    <property type="entry name" value="Flagellin_C_sub2"/>
</dbReference>
<evidence type="ECO:0000256" key="4">
    <source>
        <dbReference type="RuleBase" id="RU362073"/>
    </source>
</evidence>
<proteinExistence type="inferred from homology"/>
<comment type="function">
    <text evidence="4">Flagellin is the subunit protein which polymerizes to form the filaments of bacterial flagella.</text>
</comment>
<dbReference type="Gene3D" id="1.20.1330.10">
    <property type="entry name" value="f41 fragment of flagellin, N-terminal domain"/>
    <property type="match status" value="2"/>
</dbReference>
<feature type="domain" description="Flagellin C-terminal" evidence="6">
    <location>
        <begin position="342"/>
        <end position="425"/>
    </location>
</feature>
<dbReference type="GO" id="GO:0005576">
    <property type="term" value="C:extracellular region"/>
    <property type="evidence" value="ECO:0007669"/>
    <property type="project" value="UniProtKB-SubCell"/>
</dbReference>
<dbReference type="InterPro" id="IPR001029">
    <property type="entry name" value="Flagellin_N"/>
</dbReference>
<dbReference type="PANTHER" id="PTHR42792:SF2">
    <property type="entry name" value="FLAGELLIN"/>
    <property type="match status" value="1"/>
</dbReference>
<dbReference type="GeneID" id="75162302"/>
<keyword evidence="4" id="KW-0964">Secreted</keyword>
<dbReference type="Pfam" id="PF00700">
    <property type="entry name" value="Flagellin_C"/>
    <property type="match status" value="1"/>
</dbReference>
<dbReference type="PANTHER" id="PTHR42792">
    <property type="entry name" value="FLAGELLIN"/>
    <property type="match status" value="1"/>
</dbReference>
<dbReference type="AlphaFoldDB" id="A0A0M6WHP3"/>
<organism evidence="7 8">
    <name type="scientific">Roseburia inulinivorans</name>
    <dbReference type="NCBI Taxonomy" id="360807"/>
    <lineage>
        <taxon>Bacteria</taxon>
        <taxon>Bacillati</taxon>
        <taxon>Bacillota</taxon>
        <taxon>Clostridia</taxon>
        <taxon>Lachnospirales</taxon>
        <taxon>Lachnospiraceae</taxon>
        <taxon>Roseburia</taxon>
    </lineage>
</organism>
<evidence type="ECO:0000256" key="2">
    <source>
        <dbReference type="ARBA" id="ARBA00020110"/>
    </source>
</evidence>
<feature type="domain" description="Flagellin N-terminal" evidence="5">
    <location>
        <begin position="6"/>
        <end position="134"/>
    </location>
</feature>
<name>A0A0M6WHP3_9FIRM</name>
<dbReference type="Proteomes" id="UP000049828">
    <property type="component" value="Unassembled WGS sequence"/>
</dbReference>
<dbReference type="GO" id="GO:0009288">
    <property type="term" value="C:bacterial-type flagellum"/>
    <property type="evidence" value="ECO:0007669"/>
    <property type="project" value="UniProtKB-SubCell"/>
</dbReference>
<gene>
    <name evidence="7" type="ORF">RIL183_18751</name>
</gene>
<protein>
    <recommendedName>
        <fullName evidence="2 4">Flagellin</fullName>
    </recommendedName>
</protein>